<name>A0ABS6G2D7_9FIRM</name>
<keyword evidence="1" id="KW-0378">Hydrolase</keyword>
<protein>
    <submittedName>
        <fullName evidence="1">Spore protease YyaC</fullName>
    </submittedName>
</protein>
<dbReference type="GO" id="GO:0008233">
    <property type="term" value="F:peptidase activity"/>
    <property type="evidence" value="ECO:0007669"/>
    <property type="project" value="UniProtKB-KW"/>
</dbReference>
<dbReference type="EMBL" id="JAHLQK010000003">
    <property type="protein sequence ID" value="MBU5676643.1"/>
    <property type="molecule type" value="Genomic_DNA"/>
</dbReference>
<dbReference type="Pfam" id="PF06866">
    <property type="entry name" value="DUF1256"/>
    <property type="match status" value="1"/>
</dbReference>
<proteinExistence type="predicted"/>
<accession>A0ABS6G2D7</accession>
<dbReference type="GO" id="GO:0006508">
    <property type="term" value="P:proteolysis"/>
    <property type="evidence" value="ECO:0007669"/>
    <property type="project" value="UniProtKB-KW"/>
</dbReference>
<evidence type="ECO:0000313" key="2">
    <source>
        <dbReference type="Proteomes" id="UP000779508"/>
    </source>
</evidence>
<comment type="caution">
    <text evidence="1">The sequence shown here is derived from an EMBL/GenBank/DDBJ whole genome shotgun (WGS) entry which is preliminary data.</text>
</comment>
<dbReference type="Proteomes" id="UP000779508">
    <property type="component" value="Unassembled WGS sequence"/>
</dbReference>
<gene>
    <name evidence="1" type="primary">yyaC</name>
    <name evidence="1" type="ORF">KQI88_09450</name>
</gene>
<keyword evidence="2" id="KW-1185">Reference proteome</keyword>
<reference evidence="1 2" key="1">
    <citation type="submission" date="2021-06" db="EMBL/GenBank/DDBJ databases">
        <authorList>
            <person name="Sun Q."/>
            <person name="Li D."/>
        </authorList>
    </citation>
    <scope>NUCLEOTIDE SEQUENCE [LARGE SCALE GENOMIC DNA]</scope>
    <source>
        <strain evidence="1 2">MSJ-5</strain>
    </source>
</reference>
<keyword evidence="1" id="KW-0645">Protease</keyword>
<dbReference type="NCBIfam" id="TIGR02841">
    <property type="entry name" value="spore_YyaC"/>
    <property type="match status" value="1"/>
</dbReference>
<sequence>MGHYKAPSAIEELSKYLHNNIRAPLLIFCVGTDRCIGDALGPLTGTILKKLNPSFPIYGTIEDPIHALNISSSLREIKKRHPGYFIVAVDASLGNEDEIGNIIIRKGSLYPGKGVGKKLPAVGDVSIVGIVEDASCDVVSTIHNIRLHFIMSMAEVIASIITDGLVDNNFNNPF</sequence>
<organism evidence="1 2">
    <name type="scientific">Alkaliphilus flagellatus</name>
    <dbReference type="NCBI Taxonomy" id="2841507"/>
    <lineage>
        <taxon>Bacteria</taxon>
        <taxon>Bacillati</taxon>
        <taxon>Bacillota</taxon>
        <taxon>Clostridia</taxon>
        <taxon>Peptostreptococcales</taxon>
        <taxon>Natronincolaceae</taxon>
        <taxon>Alkaliphilus</taxon>
    </lineage>
</organism>
<dbReference type="InterPro" id="IPR009665">
    <property type="entry name" value="YyaC"/>
</dbReference>
<evidence type="ECO:0000313" key="1">
    <source>
        <dbReference type="EMBL" id="MBU5676643.1"/>
    </source>
</evidence>